<dbReference type="Gene3D" id="3.30.2350.10">
    <property type="entry name" value="Pseudouridine synthase"/>
    <property type="match status" value="1"/>
</dbReference>
<evidence type="ECO:0000256" key="3">
    <source>
        <dbReference type="RuleBase" id="RU362028"/>
    </source>
</evidence>
<accession>A0A1J4V8G0</accession>
<organism evidence="5 6">
    <name type="scientific">Candidatus Nomurabacteria bacterium CG1_02_47_685</name>
    <dbReference type="NCBI Taxonomy" id="1805282"/>
    <lineage>
        <taxon>Bacteria</taxon>
        <taxon>Candidatus Nomuraibacteriota</taxon>
    </lineage>
</organism>
<evidence type="ECO:0000256" key="2">
    <source>
        <dbReference type="PIRSR" id="PIRSR606225-1"/>
    </source>
</evidence>
<evidence type="ECO:0000313" key="6">
    <source>
        <dbReference type="Proteomes" id="UP000183206"/>
    </source>
</evidence>
<dbReference type="GO" id="GO:0009982">
    <property type="term" value="F:pseudouridine synthase activity"/>
    <property type="evidence" value="ECO:0007669"/>
    <property type="project" value="InterPro"/>
</dbReference>
<dbReference type="InterPro" id="IPR006145">
    <property type="entry name" value="PsdUridine_synth_RsuA/RluA"/>
</dbReference>
<dbReference type="GO" id="GO:0003723">
    <property type="term" value="F:RNA binding"/>
    <property type="evidence" value="ECO:0007669"/>
    <property type="project" value="InterPro"/>
</dbReference>
<dbReference type="SUPFAM" id="SSF55120">
    <property type="entry name" value="Pseudouridine synthase"/>
    <property type="match status" value="1"/>
</dbReference>
<sequence length="241" mass="26830">MESEPLVIYEDDDVVAVNKPAGLVVHPDGKTNERTLVDWIREHYPETKDVGEPARLSDGSVVARPGIVHRLDRDTSGVLLIAKNTPAFLFLKEQFQERRIKKTYLALVYGALARKEGIVDAPIGKSGKDFRKWSAEKGARGTLREAVTEYKVLAGTKEFSYLELSPRTGRTHQIRVHLKAIGHPIVCDKLYAPKRPCPPGLDRMALHAFMLTFSTRENVSVTVEAPLPDILKNVVAELGLL</sequence>
<dbReference type="PANTHER" id="PTHR21600:SF87">
    <property type="entry name" value="RNA PSEUDOURIDYLATE SYNTHASE DOMAIN-CONTAINING PROTEIN 1"/>
    <property type="match status" value="1"/>
</dbReference>
<comment type="caution">
    <text evidence="5">The sequence shown here is derived from an EMBL/GenBank/DDBJ whole genome shotgun (WGS) entry which is preliminary data.</text>
</comment>
<dbReference type="GO" id="GO:0000455">
    <property type="term" value="P:enzyme-directed rRNA pseudouridine synthesis"/>
    <property type="evidence" value="ECO:0007669"/>
    <property type="project" value="TreeGrafter"/>
</dbReference>
<dbReference type="Pfam" id="PF00849">
    <property type="entry name" value="PseudoU_synth_2"/>
    <property type="match status" value="1"/>
</dbReference>
<evidence type="ECO:0000313" key="5">
    <source>
        <dbReference type="EMBL" id="OIO32320.1"/>
    </source>
</evidence>
<comment type="function">
    <text evidence="3">Responsible for synthesis of pseudouridine from uracil.</text>
</comment>
<dbReference type="AlphaFoldDB" id="A0A1J4V8G0"/>
<evidence type="ECO:0000256" key="1">
    <source>
        <dbReference type="ARBA" id="ARBA00010876"/>
    </source>
</evidence>
<comment type="catalytic activity">
    <reaction evidence="3">
        <text>a uridine in RNA = a pseudouridine in RNA</text>
        <dbReference type="Rhea" id="RHEA:48348"/>
        <dbReference type="Rhea" id="RHEA-COMP:12068"/>
        <dbReference type="Rhea" id="RHEA-COMP:12069"/>
        <dbReference type="ChEBI" id="CHEBI:65314"/>
        <dbReference type="ChEBI" id="CHEBI:65315"/>
    </reaction>
</comment>
<dbReference type="InterPro" id="IPR050188">
    <property type="entry name" value="RluA_PseudoU_synthase"/>
</dbReference>
<dbReference type="EC" id="5.4.99.-" evidence="3"/>
<dbReference type="STRING" id="1805282.AUJ44_02645"/>
<dbReference type="PROSITE" id="PS01129">
    <property type="entry name" value="PSI_RLU"/>
    <property type="match status" value="1"/>
</dbReference>
<dbReference type="CDD" id="cd02869">
    <property type="entry name" value="PseudoU_synth_RluA_like"/>
    <property type="match status" value="1"/>
</dbReference>
<feature type="domain" description="Pseudouridine synthase RsuA/RluA-like" evidence="4">
    <location>
        <begin position="13"/>
        <end position="179"/>
    </location>
</feature>
<dbReference type="GO" id="GO:0140098">
    <property type="term" value="F:catalytic activity, acting on RNA"/>
    <property type="evidence" value="ECO:0007669"/>
    <property type="project" value="UniProtKB-ARBA"/>
</dbReference>
<keyword evidence="3" id="KW-0413">Isomerase</keyword>
<dbReference type="EMBL" id="MNVO01000043">
    <property type="protein sequence ID" value="OIO32320.1"/>
    <property type="molecule type" value="Genomic_DNA"/>
</dbReference>
<dbReference type="Proteomes" id="UP000183206">
    <property type="component" value="Unassembled WGS sequence"/>
</dbReference>
<dbReference type="InterPro" id="IPR006224">
    <property type="entry name" value="PsdUridine_synth_RluA-like_CS"/>
</dbReference>
<protein>
    <recommendedName>
        <fullName evidence="3">Pseudouridine synthase</fullName>
        <ecNumber evidence="3">5.4.99.-</ecNumber>
    </recommendedName>
</protein>
<name>A0A1J4V8G0_9BACT</name>
<dbReference type="NCBIfam" id="TIGR00005">
    <property type="entry name" value="rluA_subfam"/>
    <property type="match status" value="1"/>
</dbReference>
<reference evidence="5 6" key="1">
    <citation type="journal article" date="2016" name="Environ. Microbiol.">
        <title>Genomic resolution of a cold subsurface aquifer community provides metabolic insights for novel microbes adapted to high CO concentrations.</title>
        <authorList>
            <person name="Probst A.J."/>
            <person name="Castelle C.J."/>
            <person name="Singh A."/>
            <person name="Brown C.T."/>
            <person name="Anantharaman K."/>
            <person name="Sharon I."/>
            <person name="Hug L.A."/>
            <person name="Burstein D."/>
            <person name="Emerson J.B."/>
            <person name="Thomas B.C."/>
            <person name="Banfield J.F."/>
        </authorList>
    </citation>
    <scope>NUCLEOTIDE SEQUENCE [LARGE SCALE GENOMIC DNA]</scope>
    <source>
        <strain evidence="5">CG1_02_47_685</strain>
    </source>
</reference>
<proteinExistence type="inferred from homology"/>
<comment type="similarity">
    <text evidence="1 3">Belongs to the pseudouridine synthase RluA family.</text>
</comment>
<dbReference type="InterPro" id="IPR006225">
    <property type="entry name" value="PsdUridine_synth_RluC/D"/>
</dbReference>
<evidence type="ECO:0000259" key="4">
    <source>
        <dbReference type="Pfam" id="PF00849"/>
    </source>
</evidence>
<feature type="active site" evidence="2">
    <location>
        <position position="72"/>
    </location>
</feature>
<gene>
    <name evidence="5" type="ORF">AUJ44_02645</name>
</gene>
<dbReference type="PANTHER" id="PTHR21600">
    <property type="entry name" value="MITOCHONDRIAL RNA PSEUDOURIDINE SYNTHASE"/>
    <property type="match status" value="1"/>
</dbReference>
<dbReference type="InterPro" id="IPR020103">
    <property type="entry name" value="PsdUridine_synth_cat_dom_sf"/>
</dbReference>